<protein>
    <recommendedName>
        <fullName evidence="2 7">peptidylprolyl isomerase</fullName>
        <ecNumber evidence="2 7">5.2.1.8</ecNumber>
    </recommendedName>
</protein>
<evidence type="ECO:0000256" key="1">
    <source>
        <dbReference type="ARBA" id="ARBA00000971"/>
    </source>
</evidence>
<feature type="domain" description="PPIase FKBP-type" evidence="10">
    <location>
        <begin position="131"/>
        <end position="218"/>
    </location>
</feature>
<keyword evidence="5 7" id="KW-0697">Rotamase</keyword>
<evidence type="ECO:0000256" key="7">
    <source>
        <dbReference type="PROSITE-ProRule" id="PRU00277"/>
    </source>
</evidence>
<dbReference type="Gene3D" id="1.25.40.10">
    <property type="entry name" value="Tetratricopeptide repeat domain"/>
    <property type="match status" value="1"/>
</dbReference>
<dbReference type="GO" id="GO:0003755">
    <property type="term" value="F:peptidyl-prolyl cis-trans isomerase activity"/>
    <property type="evidence" value="ECO:0007669"/>
    <property type="project" value="UniProtKB-KW"/>
</dbReference>
<evidence type="ECO:0000313" key="11">
    <source>
        <dbReference type="EMBL" id="JAT43147.1"/>
    </source>
</evidence>
<dbReference type="SMART" id="SM00028">
    <property type="entry name" value="TPR"/>
    <property type="match status" value="3"/>
</dbReference>
<proteinExistence type="predicted"/>
<evidence type="ECO:0000256" key="8">
    <source>
        <dbReference type="PROSITE-ProRule" id="PRU00339"/>
    </source>
</evidence>
<feature type="region of interest" description="Disordered" evidence="9">
    <location>
        <begin position="77"/>
        <end position="99"/>
    </location>
</feature>
<keyword evidence="6 7" id="KW-0413">Isomerase</keyword>
<dbReference type="SUPFAM" id="SSF54534">
    <property type="entry name" value="FKBP-like"/>
    <property type="match status" value="3"/>
</dbReference>
<feature type="domain" description="PPIase FKBP-type" evidence="10">
    <location>
        <begin position="364"/>
        <end position="456"/>
    </location>
</feature>
<keyword evidence="4 8" id="KW-0802">TPR repeat</keyword>
<dbReference type="InterPro" id="IPR001179">
    <property type="entry name" value="PPIase_FKBP_dom"/>
</dbReference>
<dbReference type="InterPro" id="IPR046357">
    <property type="entry name" value="PPIase_dom_sf"/>
</dbReference>
<dbReference type="AlphaFoldDB" id="A0A1D1XL78"/>
<evidence type="ECO:0000256" key="2">
    <source>
        <dbReference type="ARBA" id="ARBA00013194"/>
    </source>
</evidence>
<dbReference type="Gene3D" id="3.10.50.40">
    <property type="match status" value="3"/>
</dbReference>
<evidence type="ECO:0000256" key="5">
    <source>
        <dbReference type="ARBA" id="ARBA00023110"/>
    </source>
</evidence>
<dbReference type="FunFam" id="3.10.50.40:FF:000017">
    <property type="entry name" value="Peptidylprolyl isomerase"/>
    <property type="match status" value="1"/>
</dbReference>
<comment type="catalytic activity">
    <reaction evidence="1 7">
        <text>[protein]-peptidylproline (omega=180) = [protein]-peptidylproline (omega=0)</text>
        <dbReference type="Rhea" id="RHEA:16237"/>
        <dbReference type="Rhea" id="RHEA-COMP:10747"/>
        <dbReference type="Rhea" id="RHEA-COMP:10748"/>
        <dbReference type="ChEBI" id="CHEBI:83833"/>
        <dbReference type="ChEBI" id="CHEBI:83834"/>
        <dbReference type="EC" id="5.2.1.8"/>
    </reaction>
</comment>
<dbReference type="FunFam" id="1.25.40.10:FF:000008">
    <property type="entry name" value="Peptidylprolyl isomerase"/>
    <property type="match status" value="1"/>
</dbReference>
<dbReference type="SUPFAM" id="SSF48452">
    <property type="entry name" value="TPR-like"/>
    <property type="match status" value="1"/>
</dbReference>
<evidence type="ECO:0000256" key="3">
    <source>
        <dbReference type="ARBA" id="ARBA00022737"/>
    </source>
</evidence>
<dbReference type="PANTHER" id="PTHR46512">
    <property type="entry name" value="PEPTIDYLPROLYL ISOMERASE"/>
    <property type="match status" value="1"/>
</dbReference>
<feature type="region of interest" description="Disordered" evidence="9">
    <location>
        <begin position="654"/>
        <end position="675"/>
    </location>
</feature>
<keyword evidence="3" id="KW-0677">Repeat</keyword>
<evidence type="ECO:0000256" key="6">
    <source>
        <dbReference type="ARBA" id="ARBA00023235"/>
    </source>
</evidence>
<feature type="compositionally biased region" description="Acidic residues" evidence="9">
    <location>
        <begin position="81"/>
        <end position="96"/>
    </location>
</feature>
<reference evidence="11" key="1">
    <citation type="submission" date="2015-07" db="EMBL/GenBank/DDBJ databases">
        <title>Transcriptome Assembly of Anthurium amnicola.</title>
        <authorList>
            <person name="Suzuki J."/>
        </authorList>
    </citation>
    <scope>NUCLEOTIDE SEQUENCE</scope>
</reference>
<evidence type="ECO:0000259" key="10">
    <source>
        <dbReference type="PROSITE" id="PS50059"/>
    </source>
</evidence>
<feature type="domain" description="PPIase FKBP-type" evidence="10">
    <location>
        <begin position="245"/>
        <end position="336"/>
    </location>
</feature>
<gene>
    <name evidence="11" type="primary">FKBP65_8</name>
    <name evidence="11" type="ORF">g.79649</name>
</gene>
<name>A0A1D1XL78_9ARAE</name>
<accession>A0A1D1XL78</accession>
<feature type="repeat" description="TPR" evidence="8">
    <location>
        <begin position="473"/>
        <end position="506"/>
    </location>
</feature>
<evidence type="ECO:0000256" key="4">
    <source>
        <dbReference type="ARBA" id="ARBA00022803"/>
    </source>
</evidence>
<dbReference type="Pfam" id="PF00254">
    <property type="entry name" value="FKBP_C"/>
    <property type="match status" value="3"/>
</dbReference>
<dbReference type="PROSITE" id="PS50059">
    <property type="entry name" value="FKBP_PPIASE"/>
    <property type="match status" value="3"/>
</dbReference>
<dbReference type="EMBL" id="GDJX01024789">
    <property type="protein sequence ID" value="JAT43147.1"/>
    <property type="molecule type" value="Transcribed_RNA"/>
</dbReference>
<dbReference type="EC" id="5.2.1.8" evidence="2 7"/>
<dbReference type="InterPro" id="IPR050754">
    <property type="entry name" value="FKBP4/5/8-like"/>
</dbReference>
<dbReference type="InterPro" id="IPR011990">
    <property type="entry name" value="TPR-like_helical_dom_sf"/>
</dbReference>
<sequence>MTATRTQTAKGSTFRPWLLRTRVMSRSMVDGSPPVATPHSPLSYLSLSLSLLKAASSRAMSRVTFSAAAARAAKDTNLAGVDDDEDIDDEPGEEIDSAPPLKVGEEREINTSGLRKRLLKVGRGWETPVSGDEVTVHYVGRLLGGSQFDSSRDRGEPFTFKLGQGQVNAGLDHGIVTMTKGEISVFTVPSVPGYEDAGTHGIPPGSDLQYEVELISWLSVVDVCKDGGIVKKVLLRGDGGPPGDLDEVTVKYQVNLPDGSVVAETSDGGVEFHINEGHLCQALPKVLKTMEKGEKAAVVVQPHYAFGEHGRVAENGFPLIPPNTLLNIDLELVSFKPVVDVTGDMKVVKKVLKAGKGIRGPKDGASVSVRYTAMLEDGTVFEKFGFDGEGPLQFVIDEEQVITGLDQAAATMAKGEMSLVTVKPEYGYGNTEVKWDLATAPASSTLIYEIEMVDFTKEKESWELTSQEKIEAAGKLKENGNTLFKIGKYQRAAKKYDKALEYINNDESFQFDEKRMSKVLRVSCWLNGAACSLKLMDFRGAIKLCSKVLGIESHNVKALFRRAQAYLETADFELAELDTKKALEVDPQNRDVKAIQKLVKERQAEGDRRDAKLYANMFARMRKDTDMALKRLKVEKGHGEGETTGFPVMETENAAADAPSRLPSTDEMVVDASGG</sequence>
<organism evidence="11">
    <name type="scientific">Anthurium amnicola</name>
    <dbReference type="NCBI Taxonomy" id="1678845"/>
    <lineage>
        <taxon>Eukaryota</taxon>
        <taxon>Viridiplantae</taxon>
        <taxon>Streptophyta</taxon>
        <taxon>Embryophyta</taxon>
        <taxon>Tracheophyta</taxon>
        <taxon>Spermatophyta</taxon>
        <taxon>Magnoliopsida</taxon>
        <taxon>Liliopsida</taxon>
        <taxon>Araceae</taxon>
        <taxon>Pothoideae</taxon>
        <taxon>Potheae</taxon>
        <taxon>Anthurium</taxon>
    </lineage>
</organism>
<dbReference type="PROSITE" id="PS50005">
    <property type="entry name" value="TPR"/>
    <property type="match status" value="2"/>
</dbReference>
<dbReference type="InterPro" id="IPR019734">
    <property type="entry name" value="TPR_rpt"/>
</dbReference>
<feature type="repeat" description="TPR" evidence="8">
    <location>
        <begin position="556"/>
        <end position="589"/>
    </location>
</feature>
<dbReference type="PANTHER" id="PTHR46512:SF9">
    <property type="entry name" value="PEPTIDYLPROLYL ISOMERASE"/>
    <property type="match status" value="1"/>
</dbReference>
<evidence type="ECO:0000256" key="9">
    <source>
        <dbReference type="SAM" id="MobiDB-lite"/>
    </source>
</evidence>